<reference evidence="1" key="1">
    <citation type="journal article" date="2020" name="Stud. Mycol.">
        <title>101 Dothideomycetes genomes: a test case for predicting lifestyles and emergence of pathogens.</title>
        <authorList>
            <person name="Haridas S."/>
            <person name="Albert R."/>
            <person name="Binder M."/>
            <person name="Bloem J."/>
            <person name="Labutti K."/>
            <person name="Salamov A."/>
            <person name="Andreopoulos B."/>
            <person name="Baker S."/>
            <person name="Barry K."/>
            <person name="Bills G."/>
            <person name="Bluhm B."/>
            <person name="Cannon C."/>
            <person name="Castanera R."/>
            <person name="Culley D."/>
            <person name="Daum C."/>
            <person name="Ezra D."/>
            <person name="Gonzalez J."/>
            <person name="Henrissat B."/>
            <person name="Kuo A."/>
            <person name="Liang C."/>
            <person name="Lipzen A."/>
            <person name="Lutzoni F."/>
            <person name="Magnuson J."/>
            <person name="Mondo S."/>
            <person name="Nolan M."/>
            <person name="Ohm R."/>
            <person name="Pangilinan J."/>
            <person name="Park H.-J."/>
            <person name="Ramirez L."/>
            <person name="Alfaro M."/>
            <person name="Sun H."/>
            <person name="Tritt A."/>
            <person name="Yoshinaga Y."/>
            <person name="Zwiers L.-H."/>
            <person name="Turgeon B."/>
            <person name="Goodwin S."/>
            <person name="Spatafora J."/>
            <person name="Crous P."/>
            <person name="Grigoriev I."/>
        </authorList>
    </citation>
    <scope>NUCLEOTIDE SEQUENCE</scope>
    <source>
        <strain evidence="1">CBS 525.71</strain>
    </source>
</reference>
<proteinExistence type="predicted"/>
<comment type="caution">
    <text evidence="1">The sequence shown here is derived from an EMBL/GenBank/DDBJ whole genome shotgun (WGS) entry which is preliminary data.</text>
</comment>
<name>A0ACB6RR39_9PLEO</name>
<gene>
    <name evidence="1" type="ORF">BU25DRAFT_161361</name>
</gene>
<accession>A0ACB6RR39</accession>
<evidence type="ECO:0000313" key="1">
    <source>
        <dbReference type="EMBL" id="KAF2624440.1"/>
    </source>
</evidence>
<evidence type="ECO:0000313" key="2">
    <source>
        <dbReference type="Proteomes" id="UP000799754"/>
    </source>
</evidence>
<protein>
    <submittedName>
        <fullName evidence="1">Uncharacterized protein</fullName>
    </submittedName>
</protein>
<dbReference type="Proteomes" id="UP000799754">
    <property type="component" value="Unassembled WGS sequence"/>
</dbReference>
<sequence length="66" mass="7332">MKPVLHSIRRHRQPLASQYPGMKPSGANRKRSRDHMNRYSSPVSTVPILGDARSPEYALPNIHGGG</sequence>
<dbReference type="EMBL" id="MU006731">
    <property type="protein sequence ID" value="KAF2624440.1"/>
    <property type="molecule type" value="Genomic_DNA"/>
</dbReference>
<organism evidence="1 2">
    <name type="scientific">Macroventuria anomochaeta</name>
    <dbReference type="NCBI Taxonomy" id="301207"/>
    <lineage>
        <taxon>Eukaryota</taxon>
        <taxon>Fungi</taxon>
        <taxon>Dikarya</taxon>
        <taxon>Ascomycota</taxon>
        <taxon>Pezizomycotina</taxon>
        <taxon>Dothideomycetes</taxon>
        <taxon>Pleosporomycetidae</taxon>
        <taxon>Pleosporales</taxon>
        <taxon>Pleosporineae</taxon>
        <taxon>Didymellaceae</taxon>
        <taxon>Macroventuria</taxon>
    </lineage>
</organism>
<keyword evidence="2" id="KW-1185">Reference proteome</keyword>